<dbReference type="Proteomes" id="UP001152759">
    <property type="component" value="Chromosome 7"/>
</dbReference>
<accession>A0A9P0AJZ8</accession>
<dbReference type="Gene3D" id="1.10.150.240">
    <property type="entry name" value="Putative phosphatase, domain 2"/>
    <property type="match status" value="1"/>
</dbReference>
<organism evidence="1 2">
    <name type="scientific">Bemisia tabaci</name>
    <name type="common">Sweetpotato whitefly</name>
    <name type="synonym">Aleurodes tabaci</name>
    <dbReference type="NCBI Taxonomy" id="7038"/>
    <lineage>
        <taxon>Eukaryota</taxon>
        <taxon>Metazoa</taxon>
        <taxon>Ecdysozoa</taxon>
        <taxon>Arthropoda</taxon>
        <taxon>Hexapoda</taxon>
        <taxon>Insecta</taxon>
        <taxon>Pterygota</taxon>
        <taxon>Neoptera</taxon>
        <taxon>Paraneoptera</taxon>
        <taxon>Hemiptera</taxon>
        <taxon>Sternorrhyncha</taxon>
        <taxon>Aleyrodoidea</taxon>
        <taxon>Aleyrodidae</taxon>
        <taxon>Aleyrodinae</taxon>
        <taxon>Bemisia</taxon>
    </lineage>
</organism>
<dbReference type="InterPro" id="IPR006439">
    <property type="entry name" value="HAD-SF_hydro_IA"/>
</dbReference>
<dbReference type="NCBIfam" id="TIGR01509">
    <property type="entry name" value="HAD-SF-IA-v3"/>
    <property type="match status" value="1"/>
</dbReference>
<dbReference type="PANTHER" id="PTHR18901:SF38">
    <property type="entry name" value="PSEUDOURIDINE-5'-PHOSPHATASE"/>
    <property type="match status" value="1"/>
</dbReference>
<dbReference type="AlphaFoldDB" id="A0A9P0AJZ8"/>
<dbReference type="SFLD" id="SFLDG01135">
    <property type="entry name" value="C1.5.6:_HAD__Beta-PGM__Phospha"/>
    <property type="match status" value="1"/>
</dbReference>
<dbReference type="SFLD" id="SFLDG01129">
    <property type="entry name" value="C1.5:_HAD__Beta-PGM__Phosphata"/>
    <property type="match status" value="1"/>
</dbReference>
<dbReference type="SUPFAM" id="SSF56784">
    <property type="entry name" value="HAD-like"/>
    <property type="match status" value="1"/>
</dbReference>
<sequence>MTSAKNQFKPVTHCIFDMDGLLIDSEKIYRVAFSAVIARYGRVYTNEAKMKVIGKHPLDSLRTLIDLLKIKGATPEKLAEEIKELMKVWIKDAKFKPGAKKLIRHLAAHKIPMAIATSAWVEMVDILRACHRKTFSLFHHIVVSDTDPEVARSKPAPDIFFVCASRFPKNPPPERCLVFEDSPSGVLAAKRARMQVVMVPDSMVTQGYKDQATLIINSLENFRPEDFGLPPF</sequence>
<dbReference type="PANTHER" id="PTHR18901">
    <property type="entry name" value="2-DEOXYGLUCOSE-6-PHOSPHATE PHOSPHATASE 2"/>
    <property type="match status" value="1"/>
</dbReference>
<dbReference type="FunFam" id="3.40.50.1000:FF:000055">
    <property type="entry name" value="Haloacid dehalogenase-like hydrolase family protein"/>
    <property type="match status" value="1"/>
</dbReference>
<keyword evidence="2" id="KW-1185">Reference proteome</keyword>
<proteinExistence type="predicted"/>
<dbReference type="GO" id="GO:0016791">
    <property type="term" value="F:phosphatase activity"/>
    <property type="evidence" value="ECO:0007669"/>
    <property type="project" value="TreeGrafter"/>
</dbReference>
<gene>
    <name evidence="1" type="ORF">BEMITA_LOCUS11815</name>
</gene>
<evidence type="ECO:0000313" key="2">
    <source>
        <dbReference type="Proteomes" id="UP001152759"/>
    </source>
</evidence>
<dbReference type="InterPro" id="IPR023198">
    <property type="entry name" value="PGP-like_dom2"/>
</dbReference>
<dbReference type="Pfam" id="PF13419">
    <property type="entry name" value="HAD_2"/>
    <property type="match status" value="1"/>
</dbReference>
<dbReference type="InterPro" id="IPR041492">
    <property type="entry name" value="HAD_2"/>
</dbReference>
<dbReference type="InterPro" id="IPR036412">
    <property type="entry name" value="HAD-like_sf"/>
</dbReference>
<reference evidence="1" key="1">
    <citation type="submission" date="2021-12" db="EMBL/GenBank/DDBJ databases">
        <authorList>
            <person name="King R."/>
        </authorList>
    </citation>
    <scope>NUCLEOTIDE SEQUENCE</scope>
</reference>
<dbReference type="Gene3D" id="3.40.50.1000">
    <property type="entry name" value="HAD superfamily/HAD-like"/>
    <property type="match status" value="1"/>
</dbReference>
<name>A0A9P0AJZ8_BEMTA</name>
<dbReference type="SFLD" id="SFLDS00003">
    <property type="entry name" value="Haloacid_Dehalogenase"/>
    <property type="match status" value="1"/>
</dbReference>
<dbReference type="EMBL" id="OU963868">
    <property type="protein sequence ID" value="CAH0393411.1"/>
    <property type="molecule type" value="Genomic_DNA"/>
</dbReference>
<evidence type="ECO:0000313" key="1">
    <source>
        <dbReference type="EMBL" id="CAH0393411.1"/>
    </source>
</evidence>
<dbReference type="InterPro" id="IPR023214">
    <property type="entry name" value="HAD_sf"/>
</dbReference>
<protein>
    <submittedName>
        <fullName evidence="1">Uncharacterized protein</fullName>
    </submittedName>
</protein>